<feature type="transmembrane region" description="Helical" evidence="5">
    <location>
        <begin position="71"/>
        <end position="90"/>
    </location>
</feature>
<keyword evidence="2 5" id="KW-0812">Transmembrane</keyword>
<evidence type="ECO:0000256" key="2">
    <source>
        <dbReference type="ARBA" id="ARBA00022692"/>
    </source>
</evidence>
<keyword evidence="8" id="KW-1185">Reference proteome</keyword>
<feature type="transmembrane region" description="Helical" evidence="5">
    <location>
        <begin position="131"/>
        <end position="151"/>
    </location>
</feature>
<comment type="caution">
    <text evidence="7">The sequence shown here is derived from an EMBL/GenBank/DDBJ whole genome shotgun (WGS) entry which is preliminary data.</text>
</comment>
<evidence type="ECO:0000256" key="3">
    <source>
        <dbReference type="ARBA" id="ARBA00022989"/>
    </source>
</evidence>
<protein>
    <submittedName>
        <fullName evidence="7">YIP1 family protein</fullName>
    </submittedName>
</protein>
<evidence type="ECO:0000256" key="5">
    <source>
        <dbReference type="SAM" id="Phobius"/>
    </source>
</evidence>
<evidence type="ECO:0000256" key="4">
    <source>
        <dbReference type="ARBA" id="ARBA00023136"/>
    </source>
</evidence>
<dbReference type="Proteomes" id="UP001596108">
    <property type="component" value="Unassembled WGS sequence"/>
</dbReference>
<dbReference type="EMBL" id="JBHSNC010000012">
    <property type="protein sequence ID" value="MFC5528736.1"/>
    <property type="molecule type" value="Genomic_DNA"/>
</dbReference>
<comment type="subcellular location">
    <subcellularLocation>
        <location evidence="1">Membrane</location>
        <topology evidence="1">Multi-pass membrane protein</topology>
    </subcellularLocation>
</comment>
<evidence type="ECO:0000313" key="8">
    <source>
        <dbReference type="Proteomes" id="UP001596108"/>
    </source>
</evidence>
<sequence length="205" mass="23942">MHNSIKFPLRLITRPFDGFWDMKHEGKGRLSVAFSIVFLLVIVMILQKQYAGFLVNMNDPRYINGIDELKFIVIPFFLWCVSNWSVTTLMEGEGKFKDIVMVLAYSLVPIILIYLPMTIISNFMAQEETSFYYLFNSFALLWFVFLLFVGTMTVHQYTATKSLVTMLLTLLVMAIIVFLAMLMFSMIQQIVDFIRNLYTELVFRV</sequence>
<evidence type="ECO:0000313" key="7">
    <source>
        <dbReference type="EMBL" id="MFC5528736.1"/>
    </source>
</evidence>
<dbReference type="Pfam" id="PF04893">
    <property type="entry name" value="Yip1"/>
    <property type="match status" value="1"/>
</dbReference>
<feature type="transmembrane region" description="Helical" evidence="5">
    <location>
        <begin position="30"/>
        <end position="51"/>
    </location>
</feature>
<dbReference type="RefSeq" id="WP_378110597.1">
    <property type="nucleotide sequence ID" value="NZ_JBHSNC010000012.1"/>
</dbReference>
<feature type="transmembrane region" description="Helical" evidence="5">
    <location>
        <begin position="163"/>
        <end position="187"/>
    </location>
</feature>
<proteinExistence type="predicted"/>
<feature type="domain" description="Yip1" evidence="6">
    <location>
        <begin position="10"/>
        <end position="180"/>
    </location>
</feature>
<organism evidence="7 8">
    <name type="scientific">Cohnella yongneupensis</name>
    <dbReference type="NCBI Taxonomy" id="425006"/>
    <lineage>
        <taxon>Bacteria</taxon>
        <taxon>Bacillati</taxon>
        <taxon>Bacillota</taxon>
        <taxon>Bacilli</taxon>
        <taxon>Bacillales</taxon>
        <taxon>Paenibacillaceae</taxon>
        <taxon>Cohnella</taxon>
    </lineage>
</organism>
<evidence type="ECO:0000259" key="6">
    <source>
        <dbReference type="Pfam" id="PF04893"/>
    </source>
</evidence>
<keyword evidence="3 5" id="KW-1133">Transmembrane helix</keyword>
<dbReference type="InterPro" id="IPR006977">
    <property type="entry name" value="Yip1_dom"/>
</dbReference>
<keyword evidence="4 5" id="KW-0472">Membrane</keyword>
<name>A0ABW0QUV4_9BACL</name>
<accession>A0ABW0QUV4</accession>
<evidence type="ECO:0000256" key="1">
    <source>
        <dbReference type="ARBA" id="ARBA00004141"/>
    </source>
</evidence>
<reference evidence="8" key="1">
    <citation type="journal article" date="2019" name="Int. J. Syst. Evol. Microbiol.">
        <title>The Global Catalogue of Microorganisms (GCM) 10K type strain sequencing project: providing services to taxonomists for standard genome sequencing and annotation.</title>
        <authorList>
            <consortium name="The Broad Institute Genomics Platform"/>
            <consortium name="The Broad Institute Genome Sequencing Center for Infectious Disease"/>
            <person name="Wu L."/>
            <person name="Ma J."/>
        </authorList>
    </citation>
    <scope>NUCLEOTIDE SEQUENCE [LARGE SCALE GENOMIC DNA]</scope>
    <source>
        <strain evidence="8">CGMCC 1.18578</strain>
    </source>
</reference>
<gene>
    <name evidence="7" type="ORF">ACFPQ4_04610</name>
</gene>
<feature type="transmembrane region" description="Helical" evidence="5">
    <location>
        <begin position="102"/>
        <end position="125"/>
    </location>
</feature>